<keyword evidence="2" id="KW-1185">Reference proteome</keyword>
<dbReference type="AlphaFoldDB" id="A0AA38CRZ1"/>
<evidence type="ECO:0000313" key="1">
    <source>
        <dbReference type="EMBL" id="KAH9301484.1"/>
    </source>
</evidence>
<protein>
    <submittedName>
        <fullName evidence="1">Uncharacterized protein</fullName>
    </submittedName>
</protein>
<evidence type="ECO:0000313" key="2">
    <source>
        <dbReference type="Proteomes" id="UP000824469"/>
    </source>
</evidence>
<feature type="non-terminal residue" evidence="1">
    <location>
        <position position="105"/>
    </location>
</feature>
<comment type="caution">
    <text evidence="1">The sequence shown here is derived from an EMBL/GenBank/DDBJ whole genome shotgun (WGS) entry which is preliminary data.</text>
</comment>
<accession>A0AA38CRZ1</accession>
<feature type="non-terminal residue" evidence="1">
    <location>
        <position position="1"/>
    </location>
</feature>
<dbReference type="EMBL" id="JAHRHJ020000009">
    <property type="protein sequence ID" value="KAH9301484.1"/>
    <property type="molecule type" value="Genomic_DNA"/>
</dbReference>
<gene>
    <name evidence="1" type="ORF">KI387_013067</name>
</gene>
<proteinExistence type="predicted"/>
<name>A0AA38CRZ1_TAXCH</name>
<organism evidence="1 2">
    <name type="scientific">Taxus chinensis</name>
    <name type="common">Chinese yew</name>
    <name type="synonym">Taxus wallichiana var. chinensis</name>
    <dbReference type="NCBI Taxonomy" id="29808"/>
    <lineage>
        <taxon>Eukaryota</taxon>
        <taxon>Viridiplantae</taxon>
        <taxon>Streptophyta</taxon>
        <taxon>Embryophyta</taxon>
        <taxon>Tracheophyta</taxon>
        <taxon>Spermatophyta</taxon>
        <taxon>Pinopsida</taxon>
        <taxon>Pinidae</taxon>
        <taxon>Conifers II</taxon>
        <taxon>Cupressales</taxon>
        <taxon>Taxaceae</taxon>
        <taxon>Taxus</taxon>
    </lineage>
</organism>
<dbReference type="Proteomes" id="UP000824469">
    <property type="component" value="Unassembled WGS sequence"/>
</dbReference>
<reference evidence="1 2" key="1">
    <citation type="journal article" date="2021" name="Nat. Plants">
        <title>The Taxus genome provides insights into paclitaxel biosynthesis.</title>
        <authorList>
            <person name="Xiong X."/>
            <person name="Gou J."/>
            <person name="Liao Q."/>
            <person name="Li Y."/>
            <person name="Zhou Q."/>
            <person name="Bi G."/>
            <person name="Li C."/>
            <person name="Du R."/>
            <person name="Wang X."/>
            <person name="Sun T."/>
            <person name="Guo L."/>
            <person name="Liang H."/>
            <person name="Lu P."/>
            <person name="Wu Y."/>
            <person name="Zhang Z."/>
            <person name="Ro D.K."/>
            <person name="Shang Y."/>
            <person name="Huang S."/>
            <person name="Yan J."/>
        </authorList>
    </citation>
    <scope>NUCLEOTIDE SEQUENCE [LARGE SCALE GENOMIC DNA]</scope>
    <source>
        <strain evidence="1">Ta-2019</strain>
    </source>
</reference>
<sequence length="105" mass="11417">SAALAAECLRTMVKNAEERLSYSPCRAFEDTGKKVEKAGGTASAVSAVLAAESLRNMTKLAEEKQISDCNRTASREKEEILRSTPLAWNKLFQSPNLKVGPKSTE</sequence>